<organism evidence="1">
    <name type="scientific">Alloyangia sp. H15</name>
    <dbReference type="NCBI Taxonomy" id="3029062"/>
    <lineage>
        <taxon>Bacteria</taxon>
        <taxon>Pseudomonadati</taxon>
        <taxon>Pseudomonadota</taxon>
        <taxon>Alphaproteobacteria</taxon>
        <taxon>Rhodobacterales</taxon>
        <taxon>Roseobacteraceae</taxon>
        <taxon>Alloyangia</taxon>
    </lineage>
</organism>
<accession>A0AAU8AMC1</accession>
<dbReference type="AlphaFoldDB" id="A0AAU8AMC1"/>
<sequence>MTPFIGILSLDTRFPRIPGDAGNPESYHLPARVRVVPGAGSPDIVRDGRPAPELVAAFRAAAAELVAEGACLITSTCGFLISVQRDIASGLPVPVLLSGLCLLPMLRPMMGERPIGVLTASASALGPDAIRAAGVASGDVRIGGMQQSALFVETFLAAKTEQRAAFDPGEMQREVCAAAEALVARSPEIAALVLECGNLPPYAEAIRRVTGRPVFSILDAARLVSGVPAPR</sequence>
<name>A0AAU8AMC1_9RHOB</name>
<gene>
    <name evidence="1" type="ORF">PVT71_14285</name>
</gene>
<dbReference type="RefSeq" id="WP_353474735.1">
    <property type="nucleotide sequence ID" value="NZ_CP123385.1"/>
</dbReference>
<proteinExistence type="predicted"/>
<evidence type="ECO:0000313" key="1">
    <source>
        <dbReference type="EMBL" id="XCC95868.1"/>
    </source>
</evidence>
<protein>
    <submittedName>
        <fullName evidence="1">Aspartate/glutamate racemase family protein</fullName>
    </submittedName>
</protein>
<dbReference type="EMBL" id="CP123385">
    <property type="protein sequence ID" value="XCC95868.1"/>
    <property type="molecule type" value="Genomic_DNA"/>
</dbReference>
<reference evidence="1" key="1">
    <citation type="submission" date="2023-02" db="EMBL/GenBank/DDBJ databases">
        <title>Description and genomic characterization of Salipiger bruguierae sp. nov., isolated from the sediment of mangrove plant Bruguiera sexangula.</title>
        <authorList>
            <person name="Long M."/>
        </authorList>
    </citation>
    <scope>NUCLEOTIDE SEQUENCE</scope>
    <source>
        <strain evidence="1">H15</strain>
    </source>
</reference>